<dbReference type="EMBL" id="MU393562">
    <property type="protein sequence ID" value="KAI4861111.1"/>
    <property type="molecule type" value="Genomic_DNA"/>
</dbReference>
<dbReference type="Proteomes" id="UP001497700">
    <property type="component" value="Unassembled WGS sequence"/>
</dbReference>
<comment type="caution">
    <text evidence="1">The sequence shown here is derived from an EMBL/GenBank/DDBJ whole genome shotgun (WGS) entry which is preliminary data.</text>
</comment>
<reference evidence="1 2" key="1">
    <citation type="journal article" date="2022" name="New Phytol.">
        <title>Ecological generalism drives hyperdiversity of secondary metabolite gene clusters in xylarialean endophytes.</title>
        <authorList>
            <person name="Franco M.E.E."/>
            <person name="Wisecaver J.H."/>
            <person name="Arnold A.E."/>
            <person name="Ju Y.M."/>
            <person name="Slot J.C."/>
            <person name="Ahrendt S."/>
            <person name="Moore L.P."/>
            <person name="Eastman K.E."/>
            <person name="Scott K."/>
            <person name="Konkel Z."/>
            <person name="Mondo S.J."/>
            <person name="Kuo A."/>
            <person name="Hayes R.D."/>
            <person name="Haridas S."/>
            <person name="Andreopoulos B."/>
            <person name="Riley R."/>
            <person name="LaButti K."/>
            <person name="Pangilinan J."/>
            <person name="Lipzen A."/>
            <person name="Amirebrahimi M."/>
            <person name="Yan J."/>
            <person name="Adam C."/>
            <person name="Keymanesh K."/>
            <person name="Ng V."/>
            <person name="Louie K."/>
            <person name="Northen T."/>
            <person name="Drula E."/>
            <person name="Henrissat B."/>
            <person name="Hsieh H.M."/>
            <person name="Youens-Clark K."/>
            <person name="Lutzoni F."/>
            <person name="Miadlikowska J."/>
            <person name="Eastwood D.C."/>
            <person name="Hamelin R.C."/>
            <person name="Grigoriev I.V."/>
            <person name="U'Ren J.M."/>
        </authorList>
    </citation>
    <scope>NUCLEOTIDE SEQUENCE [LARGE SCALE GENOMIC DNA]</scope>
    <source>
        <strain evidence="1 2">CBS 119005</strain>
    </source>
</reference>
<proteinExistence type="predicted"/>
<sequence>MANVSRASSSTEGFFQLFPTIEKQYTSPSRPSDFATPREAQRLSDDPILARILHQYLPVQAREQVGASVHKLSRRVLQPSVLHHAVEAETDVPTLHPLTTFGEVNKTDPLRTCAGWKALKDICVEEGTVSIAYDKTKTDFNRRVAQFGIIHVWTPAAAMTMCPMSMTDGAATLLSRHLADPDGDQPGRHAVFAETYSRLVSQDPRQSWTSGQWMTERTGGSDVSGTETLARRLTQGEITEDERLGLDQDILGQPLGPWRIDGFKWFSSATDSEIAVLLARTSRGISAFLIPMRRRVRGRVMRGEGEFNDDVTELNGIRIQRLKDKLGTKGLPTAELEIKGARGWLIGQEGKGIKEISAILNITRIHAAAGSVSYWSRGLAVCRAFSKVRKARGRLLYDHPQHVLWMATETVKYWAAAQFSFFGIALLGCNEQSWEAVAKNTASETLIPRDPAHREALLRLLTPVIKAQVSVASVNGLRECIECLGGVGYCENNEDGGIMNIAKLYRDTLANTIWEGTASVMAEDVGRVIKDKRIAGGNVIEAIFGSWVTAALQNCRGLFKEECEVVEERLQALIAIAESSSAEKLEYHGRDLLTHIEAISCAVLLLHDASTDGDEVASHIASRYVWSHAVPHSRYQRKQISWQDNASIDRRIFLGVSFRPERQNGKL</sequence>
<name>A0ACB9YNZ1_9PEZI</name>
<evidence type="ECO:0000313" key="2">
    <source>
        <dbReference type="Proteomes" id="UP001497700"/>
    </source>
</evidence>
<organism evidence="1 2">
    <name type="scientific">Hypoxylon rubiginosum</name>
    <dbReference type="NCBI Taxonomy" id="110542"/>
    <lineage>
        <taxon>Eukaryota</taxon>
        <taxon>Fungi</taxon>
        <taxon>Dikarya</taxon>
        <taxon>Ascomycota</taxon>
        <taxon>Pezizomycotina</taxon>
        <taxon>Sordariomycetes</taxon>
        <taxon>Xylariomycetidae</taxon>
        <taxon>Xylariales</taxon>
        <taxon>Hypoxylaceae</taxon>
        <taxon>Hypoxylon</taxon>
    </lineage>
</organism>
<keyword evidence="2" id="KW-1185">Reference proteome</keyword>
<accession>A0ACB9YNZ1</accession>
<gene>
    <name evidence="1" type="ORF">F4820DRAFT_461197</name>
</gene>
<evidence type="ECO:0000313" key="1">
    <source>
        <dbReference type="EMBL" id="KAI4861111.1"/>
    </source>
</evidence>
<protein>
    <submittedName>
        <fullName evidence="1">Uncharacterized protein</fullName>
    </submittedName>
</protein>